<keyword evidence="3" id="KW-0489">Methyltransferase</keyword>
<accession>A0A852W1H5</accession>
<dbReference type="GeneID" id="98049946"/>
<dbReference type="PANTHER" id="PTHR43861:SF3">
    <property type="entry name" value="PUTATIVE (AFU_ORTHOLOGUE AFUA_2G14390)-RELATED"/>
    <property type="match status" value="1"/>
</dbReference>
<sequence length="259" mass="27209">MTSSPADPFGAASERRVAALVADDRVHGLATATTAVATPTPPTRPTGGATVTEDRWSAAFWDAHYDTRPQIWSGDANAALVAEAADLPPGRALDVGCGEGGDAVWLAARGWRVDAVDVSPVAVERARAAVQRAGWADAVTLTAADLRSDPPAAGVYDLVNAQFLHLPPDVRRPLYAALADAVAPGGTLLLVLHHPRDLAAGIPRPPEPELFPDEHELAGALDPDRWEVLVTDARPRPVTLPDGSTVTGHDAVVRARRRA</sequence>
<proteinExistence type="predicted"/>
<keyword evidence="1" id="KW-0808">Transferase</keyword>
<evidence type="ECO:0000259" key="2">
    <source>
        <dbReference type="Pfam" id="PF13649"/>
    </source>
</evidence>
<evidence type="ECO:0000256" key="1">
    <source>
        <dbReference type="ARBA" id="ARBA00022679"/>
    </source>
</evidence>
<dbReference type="RefSeq" id="WP_179759848.1">
    <property type="nucleotide sequence ID" value="NZ_BAAAJZ010000011.1"/>
</dbReference>
<dbReference type="InterPro" id="IPR041698">
    <property type="entry name" value="Methyltransf_25"/>
</dbReference>
<dbReference type="CDD" id="cd02440">
    <property type="entry name" value="AdoMet_MTases"/>
    <property type="match status" value="1"/>
</dbReference>
<name>A0A852W1H5_PSEA5</name>
<dbReference type="PANTHER" id="PTHR43861">
    <property type="entry name" value="TRANS-ACONITATE 2-METHYLTRANSFERASE-RELATED"/>
    <property type="match status" value="1"/>
</dbReference>
<dbReference type="AlphaFoldDB" id="A0A852W1H5"/>
<dbReference type="InterPro" id="IPR029063">
    <property type="entry name" value="SAM-dependent_MTases_sf"/>
</dbReference>
<dbReference type="GO" id="GO:0032259">
    <property type="term" value="P:methylation"/>
    <property type="evidence" value="ECO:0007669"/>
    <property type="project" value="UniProtKB-KW"/>
</dbReference>
<keyword evidence="4" id="KW-1185">Reference proteome</keyword>
<dbReference type="GO" id="GO:0008168">
    <property type="term" value="F:methyltransferase activity"/>
    <property type="evidence" value="ECO:0007669"/>
    <property type="project" value="UniProtKB-KW"/>
</dbReference>
<evidence type="ECO:0000313" key="3">
    <source>
        <dbReference type="EMBL" id="NYF99815.1"/>
    </source>
</evidence>
<dbReference type="SUPFAM" id="SSF53335">
    <property type="entry name" value="S-adenosyl-L-methionine-dependent methyltransferases"/>
    <property type="match status" value="1"/>
</dbReference>
<gene>
    <name evidence="3" type="ORF">HDA37_000101</name>
</gene>
<organism evidence="3 4">
    <name type="scientific">Pseudonocardia alni</name>
    <name type="common">Amycolata alni</name>
    <dbReference type="NCBI Taxonomy" id="33907"/>
    <lineage>
        <taxon>Bacteria</taxon>
        <taxon>Bacillati</taxon>
        <taxon>Actinomycetota</taxon>
        <taxon>Actinomycetes</taxon>
        <taxon>Pseudonocardiales</taxon>
        <taxon>Pseudonocardiaceae</taxon>
        <taxon>Pseudonocardia</taxon>
    </lineage>
</organism>
<dbReference type="EMBL" id="JACCCZ010000001">
    <property type="protein sequence ID" value="NYF99815.1"/>
    <property type="molecule type" value="Genomic_DNA"/>
</dbReference>
<protein>
    <submittedName>
        <fullName evidence="3">SAM-dependent methyltransferase</fullName>
    </submittedName>
</protein>
<feature type="domain" description="Methyltransferase" evidence="2">
    <location>
        <begin position="93"/>
        <end position="186"/>
    </location>
</feature>
<dbReference type="Gene3D" id="3.40.50.150">
    <property type="entry name" value="Vaccinia Virus protein VP39"/>
    <property type="match status" value="1"/>
</dbReference>
<dbReference type="Proteomes" id="UP000549695">
    <property type="component" value="Unassembled WGS sequence"/>
</dbReference>
<reference evidence="3 4" key="1">
    <citation type="submission" date="2020-07" db="EMBL/GenBank/DDBJ databases">
        <title>Sequencing the genomes of 1000 actinobacteria strains.</title>
        <authorList>
            <person name="Klenk H.-P."/>
        </authorList>
    </citation>
    <scope>NUCLEOTIDE SEQUENCE [LARGE SCALE GENOMIC DNA]</scope>
    <source>
        <strain evidence="3 4">DSM 44749</strain>
    </source>
</reference>
<dbReference type="Pfam" id="PF13649">
    <property type="entry name" value="Methyltransf_25"/>
    <property type="match status" value="1"/>
</dbReference>
<comment type="caution">
    <text evidence="3">The sequence shown here is derived from an EMBL/GenBank/DDBJ whole genome shotgun (WGS) entry which is preliminary data.</text>
</comment>
<evidence type="ECO:0000313" key="4">
    <source>
        <dbReference type="Proteomes" id="UP000549695"/>
    </source>
</evidence>